<protein>
    <submittedName>
        <fullName evidence="2">Uncharacterized protein</fullName>
    </submittedName>
</protein>
<organism evidence="2 3">
    <name type="scientific">Stichopus japonicus</name>
    <name type="common">Sea cucumber</name>
    <dbReference type="NCBI Taxonomy" id="307972"/>
    <lineage>
        <taxon>Eukaryota</taxon>
        <taxon>Metazoa</taxon>
        <taxon>Echinodermata</taxon>
        <taxon>Eleutherozoa</taxon>
        <taxon>Echinozoa</taxon>
        <taxon>Holothuroidea</taxon>
        <taxon>Aspidochirotacea</taxon>
        <taxon>Aspidochirotida</taxon>
        <taxon>Stichopodidae</taxon>
        <taxon>Apostichopus</taxon>
    </lineage>
</organism>
<evidence type="ECO:0000256" key="1">
    <source>
        <dbReference type="SAM" id="SignalP"/>
    </source>
</evidence>
<dbReference type="OrthoDB" id="10254111at2759"/>
<sequence>MLLPILLLLTMGAVDRTSAHLCIISPVQRGSINIQQAGDSSCFRHQSPCGGQPAEDPKVSLIGGKTTFIKFQQNFNHYEVGYPGYMDIALSTSPDATTFSTLVVIGDRYEHAQWNQQNYTIPVVIPNIKCSHCVLRMRYVSNKPGEEIFYQCSDVTILKQNMPTLTTSDLSDQLNFPTGLERLNKFLVRSNRDSNSVRDSTQLYGFSWDILQTSGSDLISVDTNTGEITKKSYEPFYFNMGIGVMYGTPSPMAQSYKFLMDQIACHSRKIPYIFLLEHRNGNITATPNKILWIDLEAKVIAGEYEIKQPISGHFIALSPYQQSNFLSLVLEEDTEKKGSYNLTFSTLDYMGNYQKELTVTIGSQFINYLWATPDLTKQLYYVVMGDENSARDLKASILTYNITKKALVTSMPLDVSNYTISSVQVYEKTGKLLAVSPGLFGQEMPAWSLVEVDPTTGNISFVMDIAPQVFSLSTMEELSSTWTKRMALFITCFELQAIPLTS</sequence>
<comment type="caution">
    <text evidence="2">The sequence shown here is derived from an EMBL/GenBank/DDBJ whole genome shotgun (WGS) entry which is preliminary data.</text>
</comment>
<keyword evidence="3" id="KW-1185">Reference proteome</keyword>
<feature type="chain" id="PRO_5013627658" evidence="1">
    <location>
        <begin position="20"/>
        <end position="502"/>
    </location>
</feature>
<dbReference type="PANTHER" id="PTHR37916">
    <property type="entry name" value="CHITIN-BINDING TYPE-4 DOMAIN-CONTAINING PROTEIN"/>
    <property type="match status" value="1"/>
</dbReference>
<dbReference type="AlphaFoldDB" id="A0A2G8K8H9"/>
<evidence type="ECO:0000313" key="2">
    <source>
        <dbReference type="EMBL" id="PIK44275.1"/>
    </source>
</evidence>
<name>A0A2G8K8H9_STIJA</name>
<dbReference type="EMBL" id="MRZV01000786">
    <property type="protein sequence ID" value="PIK44275.1"/>
    <property type="molecule type" value="Genomic_DNA"/>
</dbReference>
<keyword evidence="1" id="KW-0732">Signal</keyword>
<evidence type="ECO:0000313" key="3">
    <source>
        <dbReference type="Proteomes" id="UP000230750"/>
    </source>
</evidence>
<feature type="signal peptide" evidence="1">
    <location>
        <begin position="1"/>
        <end position="19"/>
    </location>
</feature>
<dbReference type="PANTHER" id="PTHR37916:SF2">
    <property type="entry name" value="CHITIN-BINDING TYPE-4 DOMAIN-CONTAINING PROTEIN"/>
    <property type="match status" value="1"/>
</dbReference>
<gene>
    <name evidence="2" type="ORF">BSL78_18865</name>
</gene>
<proteinExistence type="predicted"/>
<dbReference type="Proteomes" id="UP000230750">
    <property type="component" value="Unassembled WGS sequence"/>
</dbReference>
<reference evidence="2 3" key="1">
    <citation type="journal article" date="2017" name="PLoS Biol.">
        <title>The sea cucumber genome provides insights into morphological evolution and visceral regeneration.</title>
        <authorList>
            <person name="Zhang X."/>
            <person name="Sun L."/>
            <person name="Yuan J."/>
            <person name="Sun Y."/>
            <person name="Gao Y."/>
            <person name="Zhang L."/>
            <person name="Li S."/>
            <person name="Dai H."/>
            <person name="Hamel J.F."/>
            <person name="Liu C."/>
            <person name="Yu Y."/>
            <person name="Liu S."/>
            <person name="Lin W."/>
            <person name="Guo K."/>
            <person name="Jin S."/>
            <person name="Xu P."/>
            <person name="Storey K.B."/>
            <person name="Huan P."/>
            <person name="Zhang T."/>
            <person name="Zhou Y."/>
            <person name="Zhang J."/>
            <person name="Lin C."/>
            <person name="Li X."/>
            <person name="Xing L."/>
            <person name="Huo D."/>
            <person name="Sun M."/>
            <person name="Wang L."/>
            <person name="Mercier A."/>
            <person name="Li F."/>
            <person name="Yang H."/>
            <person name="Xiang J."/>
        </authorList>
    </citation>
    <scope>NUCLEOTIDE SEQUENCE [LARGE SCALE GENOMIC DNA]</scope>
    <source>
        <strain evidence="2">Shaxun</strain>
        <tissue evidence="2">Muscle</tissue>
    </source>
</reference>
<accession>A0A2G8K8H9</accession>